<evidence type="ECO:0000256" key="6">
    <source>
        <dbReference type="ARBA" id="ARBA00023136"/>
    </source>
</evidence>
<dbReference type="InterPro" id="IPR019533">
    <property type="entry name" value="Peptidase_S26"/>
</dbReference>
<keyword evidence="4" id="KW-0378">Hydrolase</keyword>
<dbReference type="GO" id="GO:0042720">
    <property type="term" value="C:mitochondrial inner membrane peptidase complex"/>
    <property type="evidence" value="ECO:0007669"/>
    <property type="project" value="InterPro"/>
</dbReference>
<evidence type="ECO:0000256" key="1">
    <source>
        <dbReference type="ARBA" id="ARBA00004167"/>
    </source>
</evidence>
<evidence type="ECO:0000259" key="7">
    <source>
        <dbReference type="Pfam" id="PF10502"/>
    </source>
</evidence>
<keyword evidence="5" id="KW-1133">Transmembrane helix</keyword>
<keyword evidence="9" id="KW-1185">Reference proteome</keyword>
<organism evidence="8 9">
    <name type="scientific">Talaromyces pinophilus</name>
    <name type="common">Penicillium pinophilum</name>
    <dbReference type="NCBI Taxonomy" id="128442"/>
    <lineage>
        <taxon>Eukaryota</taxon>
        <taxon>Fungi</taxon>
        <taxon>Dikarya</taxon>
        <taxon>Ascomycota</taxon>
        <taxon>Pezizomycotina</taxon>
        <taxon>Eurotiomycetes</taxon>
        <taxon>Eurotiomycetidae</taxon>
        <taxon>Eurotiales</taxon>
        <taxon>Trichocomaceae</taxon>
        <taxon>Talaromyces</taxon>
        <taxon>Talaromyces sect. Talaromyces</taxon>
    </lineage>
</organism>
<evidence type="ECO:0000256" key="2">
    <source>
        <dbReference type="ARBA" id="ARBA00022670"/>
    </source>
</evidence>
<dbReference type="SUPFAM" id="SSF51306">
    <property type="entry name" value="LexA/Signal peptidase"/>
    <property type="match status" value="1"/>
</dbReference>
<keyword evidence="3" id="KW-0812">Transmembrane</keyword>
<evidence type="ECO:0000256" key="4">
    <source>
        <dbReference type="ARBA" id="ARBA00022801"/>
    </source>
</evidence>
<dbReference type="GO" id="GO:0006627">
    <property type="term" value="P:protein processing involved in protein targeting to mitochondrion"/>
    <property type="evidence" value="ECO:0007669"/>
    <property type="project" value="InterPro"/>
</dbReference>
<reference evidence="9" key="1">
    <citation type="journal article" date="2015" name="Genome Announc.">
        <title>Draft genome sequence of Talaromyces cellulolyticus strain Y-94, a source of lignocellulosic biomass-degrading enzymes.</title>
        <authorList>
            <person name="Fujii T."/>
            <person name="Koike H."/>
            <person name="Sawayama S."/>
            <person name="Yano S."/>
            <person name="Inoue H."/>
        </authorList>
    </citation>
    <scope>NUCLEOTIDE SEQUENCE [LARGE SCALE GENOMIC DNA]</scope>
    <source>
        <strain evidence="9">Y-94</strain>
    </source>
</reference>
<evidence type="ECO:0000313" key="9">
    <source>
        <dbReference type="Proteomes" id="UP000053095"/>
    </source>
</evidence>
<dbReference type="PANTHER" id="PTHR46041">
    <property type="entry name" value="MITOCHONDRIAL INNER MEMBRANE PROTEASE SUBUNIT 2"/>
    <property type="match status" value="1"/>
</dbReference>
<dbReference type="Proteomes" id="UP000053095">
    <property type="component" value="Unassembled WGS sequence"/>
</dbReference>
<dbReference type="Pfam" id="PF10502">
    <property type="entry name" value="Peptidase_S26"/>
    <property type="match status" value="1"/>
</dbReference>
<feature type="domain" description="Peptidase S26" evidence="7">
    <location>
        <begin position="90"/>
        <end position="187"/>
    </location>
</feature>
<proteinExistence type="predicted"/>
<dbReference type="CDD" id="cd06530">
    <property type="entry name" value="S26_SPase_I"/>
    <property type="match status" value="1"/>
</dbReference>
<evidence type="ECO:0000313" key="8">
    <source>
        <dbReference type="EMBL" id="GAM39732.1"/>
    </source>
</evidence>
<comment type="caution">
    <text evidence="8">The sequence shown here is derived from an EMBL/GenBank/DDBJ whole genome shotgun (WGS) entry which is preliminary data.</text>
</comment>
<evidence type="ECO:0000256" key="5">
    <source>
        <dbReference type="ARBA" id="ARBA00022989"/>
    </source>
</evidence>
<name>A0A6V8HE20_TALPI</name>
<dbReference type="GO" id="GO:0006465">
    <property type="term" value="P:signal peptide processing"/>
    <property type="evidence" value="ECO:0007669"/>
    <property type="project" value="InterPro"/>
</dbReference>
<gene>
    <name evidence="8" type="ORF">TCE0_034r11516</name>
</gene>
<keyword evidence="2 8" id="KW-0645">Protease</keyword>
<accession>A0A6V8HE20</accession>
<protein>
    <submittedName>
        <fullName evidence="8">Mitochondrial inner membrane protease subunit</fullName>
    </submittedName>
</protein>
<dbReference type="InterPro" id="IPR036286">
    <property type="entry name" value="LexA/Signal_pep-like_sf"/>
</dbReference>
<evidence type="ECO:0000256" key="3">
    <source>
        <dbReference type="ARBA" id="ARBA00022692"/>
    </source>
</evidence>
<dbReference type="AlphaFoldDB" id="A0A6V8HE20"/>
<dbReference type="FunFam" id="2.10.109.10:FF:000023">
    <property type="entry name" value="Mitochondrial inner membrane protease subunit 2"/>
    <property type="match status" value="1"/>
</dbReference>
<dbReference type="InterPro" id="IPR037730">
    <property type="entry name" value="IMP2"/>
</dbReference>
<sequence length="290" mass="33007">MADPKAKQTAARIISKLPGAIKSKPRVVSRFELKNRASLNKTKNPGSSSIDISDFTIYKERPSRWSSFRSRFRARYAALPVSVRWSLRALRTIAPIVPVGIFFSEHILQLMWVAGPSMTPYLNENYEQTQTESDVILVNLWPWGTLWPWNRTRTLERGMIVTFRSPANPENIAIKRVIALPGDRVITREPCPRPSQIVPFNHVWLEGDADDPRKSLDSNTYGPVSINLITGSVVAVLYPRMRRLKWWEWDPPAEAQADSNAQKEMGEGYRSSVRDRVVKQAVKIEVPGLD</sequence>
<dbReference type="PANTHER" id="PTHR46041:SF2">
    <property type="entry name" value="MITOCHONDRIAL INNER MEMBRANE PROTEASE SUBUNIT 2"/>
    <property type="match status" value="1"/>
</dbReference>
<dbReference type="EMBL" id="DF933830">
    <property type="protein sequence ID" value="GAM39732.1"/>
    <property type="molecule type" value="Genomic_DNA"/>
</dbReference>
<comment type="subcellular location">
    <subcellularLocation>
        <location evidence="1">Membrane</location>
        <topology evidence="1">Single-pass membrane protein</topology>
    </subcellularLocation>
</comment>
<dbReference type="Gene3D" id="2.10.109.10">
    <property type="entry name" value="Umud Fragment, subunit A"/>
    <property type="match status" value="1"/>
</dbReference>
<dbReference type="GO" id="GO:0004252">
    <property type="term" value="F:serine-type endopeptidase activity"/>
    <property type="evidence" value="ECO:0007669"/>
    <property type="project" value="InterPro"/>
</dbReference>
<keyword evidence="6" id="KW-0472">Membrane</keyword>